<protein>
    <submittedName>
        <fullName evidence="4">DUF4179 domain-containing protein</fullName>
    </submittedName>
</protein>
<evidence type="ECO:0000259" key="3">
    <source>
        <dbReference type="Pfam" id="PF13786"/>
    </source>
</evidence>
<dbReference type="KEGG" id="kbs:EPA93_31535"/>
<evidence type="ECO:0000313" key="4">
    <source>
        <dbReference type="EMBL" id="QBD80268.1"/>
    </source>
</evidence>
<name>A0A4P6JX02_KTERU</name>
<dbReference type="Pfam" id="PF13786">
    <property type="entry name" value="DUF4179"/>
    <property type="match status" value="1"/>
</dbReference>
<feature type="region of interest" description="Disordered" evidence="1">
    <location>
        <begin position="160"/>
        <end position="181"/>
    </location>
</feature>
<organism evidence="4 5">
    <name type="scientific">Ktedonosporobacter rubrisoli</name>
    <dbReference type="NCBI Taxonomy" id="2509675"/>
    <lineage>
        <taxon>Bacteria</taxon>
        <taxon>Bacillati</taxon>
        <taxon>Chloroflexota</taxon>
        <taxon>Ktedonobacteria</taxon>
        <taxon>Ktedonobacterales</taxon>
        <taxon>Ktedonosporobacteraceae</taxon>
        <taxon>Ktedonosporobacter</taxon>
    </lineage>
</organism>
<evidence type="ECO:0000313" key="5">
    <source>
        <dbReference type="Proteomes" id="UP000290365"/>
    </source>
</evidence>
<accession>A0A4P6JX02</accession>
<dbReference type="Proteomes" id="UP000290365">
    <property type="component" value="Chromosome"/>
</dbReference>
<dbReference type="RefSeq" id="WP_129891333.1">
    <property type="nucleotide sequence ID" value="NZ_CP035758.1"/>
</dbReference>
<proteinExistence type="predicted"/>
<feature type="compositionally biased region" description="Polar residues" evidence="1">
    <location>
        <begin position="165"/>
        <end position="181"/>
    </location>
</feature>
<gene>
    <name evidence="4" type="ORF">EPA93_31535</name>
</gene>
<dbReference type="InterPro" id="IPR025436">
    <property type="entry name" value="DUF4179"/>
</dbReference>
<dbReference type="OrthoDB" id="9994068at2"/>
<evidence type="ECO:0000256" key="2">
    <source>
        <dbReference type="SAM" id="Phobius"/>
    </source>
</evidence>
<reference evidence="4 5" key="1">
    <citation type="submission" date="2019-01" db="EMBL/GenBank/DDBJ databases">
        <title>Ktedonosporobacter rubrisoli SCAWS-G2.</title>
        <authorList>
            <person name="Huang Y."/>
            <person name="Yan B."/>
        </authorList>
    </citation>
    <scope>NUCLEOTIDE SEQUENCE [LARGE SCALE GENOMIC DNA]</scope>
    <source>
        <strain evidence="4 5">SCAWS-G2</strain>
    </source>
</reference>
<keyword evidence="5" id="KW-1185">Reference proteome</keyword>
<feature type="transmembrane region" description="Helical" evidence="2">
    <location>
        <begin position="72"/>
        <end position="95"/>
    </location>
</feature>
<keyword evidence="2" id="KW-0812">Transmembrane</keyword>
<keyword evidence="2" id="KW-1133">Transmembrane helix</keyword>
<dbReference type="Gene3D" id="2.60.40.1630">
    <property type="entry name" value="bacillus anthracis domain"/>
    <property type="match status" value="1"/>
</dbReference>
<feature type="domain" description="DUF4179" evidence="3">
    <location>
        <begin position="73"/>
        <end position="153"/>
    </location>
</feature>
<sequence>MTHKIEEQYKDLLPEPSDSKAHNLVQDLHAAYTHTTPIAQPRWEVLLARTQSANSEKQRDLRLPAWQPIPKISFSMAAAVVLLLATVVIASAAALDIPAQLYQILGMTKGGSQQLQAGQYTELHLTKTVDGIRVSLKAAYADANMVVVGYTITNNDQNSTNNANDKVTNGQKNINIRNNTNSRDDGIRSEAILVTKQGKTLPNLEGTLGYSARSMSKDYQIPFAWMFDGSTIENNPHNLDLVLKVRLGKENPGARGGSIIQYDKSVSFAFSVPFHKSQVLTPHQRVTVDRQTATLEKVIIAPSGTQLVVSGLAKNYSLGYSTVRTPGKSADGLTMESSYGQAYQSTVFFYTQPIKQVSGKWVFTLVQAMENGGAARKWVFTFVVP</sequence>
<dbReference type="AlphaFoldDB" id="A0A4P6JX02"/>
<evidence type="ECO:0000256" key="1">
    <source>
        <dbReference type="SAM" id="MobiDB-lite"/>
    </source>
</evidence>
<keyword evidence="2" id="KW-0472">Membrane</keyword>
<dbReference type="EMBL" id="CP035758">
    <property type="protein sequence ID" value="QBD80268.1"/>
    <property type="molecule type" value="Genomic_DNA"/>
</dbReference>